<dbReference type="GO" id="GO:0140359">
    <property type="term" value="F:ABC-type transporter activity"/>
    <property type="evidence" value="ECO:0007669"/>
    <property type="project" value="InterPro"/>
</dbReference>
<organism evidence="6 7">
    <name type="scientific">Pseudomonas savastanoi</name>
    <name type="common">Pseudomonas syringae pv. savastanoi</name>
    <dbReference type="NCBI Taxonomy" id="29438"/>
    <lineage>
        <taxon>Bacteria</taxon>
        <taxon>Pseudomonadati</taxon>
        <taxon>Pseudomonadota</taxon>
        <taxon>Gammaproteobacteria</taxon>
        <taxon>Pseudomonadales</taxon>
        <taxon>Pseudomonadaceae</taxon>
        <taxon>Pseudomonas</taxon>
    </lineage>
</organism>
<gene>
    <name evidence="6" type="ORF">ALP17_01015</name>
</gene>
<comment type="caution">
    <text evidence="6">The sequence shown here is derived from an EMBL/GenBank/DDBJ whole genome shotgun (WGS) entry which is preliminary data.</text>
</comment>
<protein>
    <submittedName>
        <fullName evidence="6">ATP binding component of ABC-transporter</fullName>
    </submittedName>
</protein>
<dbReference type="Pfam" id="PF00005">
    <property type="entry name" value="ABC_tran"/>
    <property type="match status" value="1"/>
</dbReference>
<evidence type="ECO:0000256" key="4">
    <source>
        <dbReference type="ARBA" id="ARBA00022840"/>
    </source>
</evidence>
<dbReference type="CDD" id="cd03220">
    <property type="entry name" value="ABC_KpsT_Wzt"/>
    <property type="match status" value="1"/>
</dbReference>
<evidence type="ECO:0000256" key="1">
    <source>
        <dbReference type="ARBA" id="ARBA00005417"/>
    </source>
</evidence>
<dbReference type="AlphaFoldDB" id="A0A3M6A603"/>
<evidence type="ECO:0000313" key="7">
    <source>
        <dbReference type="Proteomes" id="UP000270795"/>
    </source>
</evidence>
<dbReference type="EMBL" id="RBUM01000271">
    <property type="protein sequence ID" value="RMV14709.1"/>
    <property type="molecule type" value="Genomic_DNA"/>
</dbReference>
<name>A0A3M6A603_PSESS</name>
<dbReference type="InterPro" id="IPR029439">
    <property type="entry name" value="Wzt_C"/>
</dbReference>
<dbReference type="GO" id="GO:0016887">
    <property type="term" value="F:ATP hydrolysis activity"/>
    <property type="evidence" value="ECO:0007669"/>
    <property type="project" value="InterPro"/>
</dbReference>
<sequence>MLSWGSGFSKKHVKDSLMSSDQPVISVQNVSKCFYTYDKPHDRLKQALVPRIQRWSGQPTTTYGKEFWALRDVSFDVGKGETVGIVGRNGSGKSTLLQIICGTLNPTVGEIHTRGRVAALLELGSGFNPEFTGRENVYLNAAVLGLTRDEVDERFDAIAGFADIGEFLDQPVKSYSSGMAVRLAFAVQAQVDPEILVVDEALSVGDARFQAKCFERLRQLKENGTSILLVTHSSEQVVTHCNRAILLEKSRIEMIGESRPVINRYTDLLFGREKSPITDKSLDLAEAERVETAPVETDKIALRFDEDVYASRPGYNPHEYRWGDGAATLLDFHMNASGREFPNSVESGEEIVLDLALHFNRTVVNPIIGFTIKTKEGVTVYGTNSYMQDCEGTGLIGSAGKQAKARVKFRNALATGDYFISIGIASRQSEDIVPHDRRYDSIHFVVEPTPKLLGLIDLGASMEIEPVRVDV</sequence>
<dbReference type="PROSITE" id="PS00211">
    <property type="entry name" value="ABC_TRANSPORTER_1"/>
    <property type="match status" value="1"/>
</dbReference>
<evidence type="ECO:0000259" key="5">
    <source>
        <dbReference type="PROSITE" id="PS50893"/>
    </source>
</evidence>
<dbReference type="Proteomes" id="UP000270795">
    <property type="component" value="Unassembled WGS sequence"/>
</dbReference>
<dbReference type="InterPro" id="IPR003593">
    <property type="entry name" value="AAA+_ATPase"/>
</dbReference>
<dbReference type="SUPFAM" id="SSF52540">
    <property type="entry name" value="P-loop containing nucleoside triphosphate hydrolases"/>
    <property type="match status" value="1"/>
</dbReference>
<feature type="domain" description="ABC transporter" evidence="5">
    <location>
        <begin position="44"/>
        <end position="274"/>
    </location>
</feature>
<dbReference type="InterPro" id="IPR027417">
    <property type="entry name" value="P-loop_NTPase"/>
</dbReference>
<dbReference type="InterPro" id="IPR015860">
    <property type="entry name" value="ABC_transpr_TagH-like"/>
</dbReference>
<dbReference type="CDD" id="cd10147">
    <property type="entry name" value="Wzt_C-like"/>
    <property type="match status" value="1"/>
</dbReference>
<dbReference type="GO" id="GO:0005524">
    <property type="term" value="F:ATP binding"/>
    <property type="evidence" value="ECO:0007669"/>
    <property type="project" value="UniProtKB-KW"/>
</dbReference>
<keyword evidence="2" id="KW-0813">Transport</keyword>
<dbReference type="Pfam" id="PF14524">
    <property type="entry name" value="Wzt_C"/>
    <property type="match status" value="1"/>
</dbReference>
<dbReference type="Gene3D" id="2.70.50.60">
    <property type="entry name" value="abc- transporter (atp binding component) like domain"/>
    <property type="match status" value="1"/>
</dbReference>
<evidence type="ECO:0000256" key="2">
    <source>
        <dbReference type="ARBA" id="ARBA00022448"/>
    </source>
</evidence>
<evidence type="ECO:0000256" key="3">
    <source>
        <dbReference type="ARBA" id="ARBA00022741"/>
    </source>
</evidence>
<dbReference type="GO" id="GO:0016020">
    <property type="term" value="C:membrane"/>
    <property type="evidence" value="ECO:0007669"/>
    <property type="project" value="InterPro"/>
</dbReference>
<dbReference type="InterPro" id="IPR050683">
    <property type="entry name" value="Bact_Polysacc_Export_ATP-bd"/>
</dbReference>
<reference evidence="6 7" key="1">
    <citation type="submission" date="2018-08" db="EMBL/GenBank/DDBJ databases">
        <title>Recombination of ecologically and evolutionarily significant loci maintains genetic cohesion in the Pseudomonas syringae species complex.</title>
        <authorList>
            <person name="Dillon M."/>
            <person name="Thakur S."/>
            <person name="Almeida R.N.D."/>
            <person name="Weir B.S."/>
            <person name="Guttman D.S."/>
        </authorList>
    </citation>
    <scope>NUCLEOTIDE SEQUENCE [LARGE SCALE GENOMIC DNA]</scope>
    <source>
        <strain evidence="6 7">ICMP 11899</strain>
    </source>
</reference>
<dbReference type="InterPro" id="IPR017871">
    <property type="entry name" value="ABC_transporter-like_CS"/>
</dbReference>
<accession>A0A3M6A603</accession>
<keyword evidence="3" id="KW-0547">Nucleotide-binding</keyword>
<dbReference type="InterPro" id="IPR003439">
    <property type="entry name" value="ABC_transporter-like_ATP-bd"/>
</dbReference>
<dbReference type="Gene3D" id="3.40.50.300">
    <property type="entry name" value="P-loop containing nucleotide triphosphate hydrolases"/>
    <property type="match status" value="1"/>
</dbReference>
<dbReference type="PROSITE" id="PS50893">
    <property type="entry name" value="ABC_TRANSPORTER_2"/>
    <property type="match status" value="1"/>
</dbReference>
<proteinExistence type="inferred from homology"/>
<evidence type="ECO:0000313" key="6">
    <source>
        <dbReference type="EMBL" id="RMV14709.1"/>
    </source>
</evidence>
<keyword evidence="4" id="KW-0067">ATP-binding</keyword>
<dbReference type="PANTHER" id="PTHR46743:SF2">
    <property type="entry name" value="TEICHOIC ACIDS EXPORT ATP-BINDING PROTEIN TAGH"/>
    <property type="match status" value="1"/>
</dbReference>
<dbReference type="PANTHER" id="PTHR46743">
    <property type="entry name" value="TEICHOIC ACIDS EXPORT ATP-BINDING PROTEIN TAGH"/>
    <property type="match status" value="1"/>
</dbReference>
<comment type="similarity">
    <text evidence="1">Belongs to the ABC transporter superfamily.</text>
</comment>
<dbReference type="SMART" id="SM00382">
    <property type="entry name" value="AAA"/>
    <property type="match status" value="1"/>
</dbReference>